<dbReference type="InterPro" id="IPR028994">
    <property type="entry name" value="Integrin_alpha_N"/>
</dbReference>
<accession>A0A382UJY2</accession>
<organism evidence="1">
    <name type="scientific">marine metagenome</name>
    <dbReference type="NCBI Taxonomy" id="408172"/>
    <lineage>
        <taxon>unclassified sequences</taxon>
        <taxon>metagenomes</taxon>
        <taxon>ecological metagenomes</taxon>
    </lineage>
</organism>
<name>A0A382UJY2_9ZZZZ</name>
<protein>
    <submittedName>
        <fullName evidence="1">Uncharacterized protein</fullName>
    </submittedName>
</protein>
<evidence type="ECO:0000313" key="1">
    <source>
        <dbReference type="EMBL" id="SVD34583.1"/>
    </source>
</evidence>
<dbReference type="AlphaFoldDB" id="A0A382UJY2"/>
<dbReference type="SUPFAM" id="SSF69318">
    <property type="entry name" value="Integrin alpha N-terminal domain"/>
    <property type="match status" value="1"/>
</dbReference>
<reference evidence="1" key="1">
    <citation type="submission" date="2018-05" db="EMBL/GenBank/DDBJ databases">
        <authorList>
            <person name="Lanie J.A."/>
            <person name="Ng W.-L."/>
            <person name="Kazmierczak K.M."/>
            <person name="Andrzejewski T.M."/>
            <person name="Davidsen T.M."/>
            <person name="Wayne K.J."/>
            <person name="Tettelin H."/>
            <person name="Glass J.I."/>
            <person name="Rusch D."/>
            <person name="Podicherti R."/>
            <person name="Tsui H.-C.T."/>
            <person name="Winkler M.E."/>
        </authorList>
    </citation>
    <scope>NUCLEOTIDE SEQUENCE</scope>
</reference>
<sequence length="245" mass="26843">MNRLGVFILAIFLVIPGGVSAEWLMFGNDEGHTSVAEITERTIQKRTPVTSWDRGSSSEEVYSWGTVIGNFTPNIGGDEYDRNVLHIVYVTAEVDGEWLKGNLEIRDGGNPGNLMWQRNLGNIKNQNGQSLQTEFENYEAAFGTPVIADFDANGLMDVAVVTPHGVVHFFEPEIQYDAANGNYDQSNNCETWSNATGYTVIRSNPILTSLNGGSDLIISGIDIDNDEIGVVAIDGSTGDQLWDFE</sequence>
<gene>
    <name evidence="1" type="ORF">METZ01_LOCUS387437</name>
</gene>
<proteinExistence type="predicted"/>
<feature type="non-terminal residue" evidence="1">
    <location>
        <position position="245"/>
    </location>
</feature>
<dbReference type="EMBL" id="UINC01144829">
    <property type="protein sequence ID" value="SVD34583.1"/>
    <property type="molecule type" value="Genomic_DNA"/>
</dbReference>